<dbReference type="InterPro" id="IPR020635">
    <property type="entry name" value="Tyr_kinase_cat_dom"/>
</dbReference>
<evidence type="ECO:0000256" key="2">
    <source>
        <dbReference type="ARBA" id="ARBA00022741"/>
    </source>
</evidence>
<dbReference type="Gene3D" id="1.10.510.10">
    <property type="entry name" value="Transferase(Phosphotransferase) domain 1"/>
    <property type="match status" value="1"/>
</dbReference>
<dbReference type="SMART" id="SM00219">
    <property type="entry name" value="TyrKc"/>
    <property type="match status" value="1"/>
</dbReference>
<keyword evidence="2" id="KW-0547">Nucleotide-binding</keyword>
<evidence type="ECO:0000256" key="1">
    <source>
        <dbReference type="ARBA" id="ARBA00022679"/>
    </source>
</evidence>
<name>A0ABY9JV97_9BACI</name>
<keyword evidence="4" id="KW-0067">ATP-binding</keyword>
<accession>A0ABY9JV97</accession>
<organism evidence="6 7">
    <name type="scientific">Bacillus carboniphilus</name>
    <dbReference type="NCBI Taxonomy" id="86663"/>
    <lineage>
        <taxon>Bacteria</taxon>
        <taxon>Bacillati</taxon>
        <taxon>Bacillota</taxon>
        <taxon>Bacilli</taxon>
        <taxon>Bacillales</taxon>
        <taxon>Bacillaceae</taxon>
        <taxon>Bacillus</taxon>
    </lineage>
</organism>
<dbReference type="InterPro" id="IPR045269">
    <property type="entry name" value="Atg1-like"/>
</dbReference>
<proteinExistence type="predicted"/>
<dbReference type="InterPro" id="IPR011009">
    <property type="entry name" value="Kinase-like_dom_sf"/>
</dbReference>
<dbReference type="SUPFAM" id="SSF56112">
    <property type="entry name" value="Protein kinase-like (PK-like)"/>
    <property type="match status" value="1"/>
</dbReference>
<dbReference type="PANTHER" id="PTHR24348:SF22">
    <property type="entry name" value="NON-SPECIFIC SERINE_THREONINE PROTEIN KINASE"/>
    <property type="match status" value="1"/>
</dbReference>
<evidence type="ECO:0000313" key="7">
    <source>
        <dbReference type="Proteomes" id="UP001197974"/>
    </source>
</evidence>
<dbReference type="PANTHER" id="PTHR24348">
    <property type="entry name" value="SERINE/THREONINE-PROTEIN KINASE UNC-51-RELATED"/>
    <property type="match status" value="1"/>
</dbReference>
<dbReference type="GO" id="GO:0016301">
    <property type="term" value="F:kinase activity"/>
    <property type="evidence" value="ECO:0007669"/>
    <property type="project" value="UniProtKB-KW"/>
</dbReference>
<evidence type="ECO:0000259" key="5">
    <source>
        <dbReference type="PROSITE" id="PS50011"/>
    </source>
</evidence>
<dbReference type="InterPro" id="IPR000719">
    <property type="entry name" value="Prot_kinase_dom"/>
</dbReference>
<evidence type="ECO:0000313" key="6">
    <source>
        <dbReference type="EMBL" id="WLR43331.1"/>
    </source>
</evidence>
<keyword evidence="7" id="KW-1185">Reference proteome</keyword>
<reference evidence="6 7" key="1">
    <citation type="submission" date="2023-06" db="EMBL/GenBank/DDBJ databases">
        <title>Five Gram-positive bacteria isolated from mangrove sediments in Shenzhen, Guangdong, China.</title>
        <authorList>
            <person name="Yu S."/>
            <person name="Zheng W."/>
            <person name="Huang Y."/>
        </authorList>
    </citation>
    <scope>NUCLEOTIDE SEQUENCE [LARGE SCALE GENOMIC DNA]</scope>
    <source>
        <strain evidence="6 7">SaN35-3</strain>
    </source>
</reference>
<dbReference type="Proteomes" id="UP001197974">
    <property type="component" value="Chromosome"/>
</dbReference>
<keyword evidence="3 6" id="KW-0418">Kinase</keyword>
<sequence>MERPQKAGTMIKHYEIKQCIGMGSYGIAYQAFDHEKNRLVCLKETRRFRRDVQKVHRSFTRECEMLQMIDVDSFPKVYDFFLDKERSYLVLQLMNGKTFEHMIFNEKVLIEEQQAFYYLLQVSKVVQIFHNQGIVHRDLRIPNILWDGSNVRIIDFGLARYNYEKDHRINTYSEDKKLMRQISYRSDLFALGHFVLFLLYSSYVPTSKKQKSWEEELDISGDSRYIIRKLLLLDEPFEHISELISTLVNLDRGSRNVFF</sequence>
<dbReference type="EMBL" id="CP129013">
    <property type="protein sequence ID" value="WLR43331.1"/>
    <property type="molecule type" value="Genomic_DNA"/>
</dbReference>
<gene>
    <name evidence="6" type="ORF">LC087_03850</name>
</gene>
<dbReference type="Pfam" id="PF00069">
    <property type="entry name" value="Pkinase"/>
    <property type="match status" value="1"/>
</dbReference>
<evidence type="ECO:0000256" key="4">
    <source>
        <dbReference type="ARBA" id="ARBA00022840"/>
    </source>
</evidence>
<evidence type="ECO:0000256" key="3">
    <source>
        <dbReference type="ARBA" id="ARBA00022777"/>
    </source>
</evidence>
<protein>
    <submittedName>
        <fullName evidence="6">Protein kinase</fullName>
    </submittedName>
</protein>
<dbReference type="RefSeq" id="WP_226539624.1">
    <property type="nucleotide sequence ID" value="NZ_CP129013.1"/>
</dbReference>
<keyword evidence="1" id="KW-0808">Transferase</keyword>
<feature type="domain" description="Protein kinase" evidence="5">
    <location>
        <begin position="14"/>
        <end position="259"/>
    </location>
</feature>
<dbReference type="PROSITE" id="PS50011">
    <property type="entry name" value="PROTEIN_KINASE_DOM"/>
    <property type="match status" value="1"/>
</dbReference>